<evidence type="ECO:0000256" key="1">
    <source>
        <dbReference type="ARBA" id="ARBA00004196"/>
    </source>
</evidence>
<evidence type="ECO:0000313" key="9">
    <source>
        <dbReference type="Proteomes" id="UP000462621"/>
    </source>
</evidence>
<dbReference type="InterPro" id="IPR051263">
    <property type="entry name" value="C-type_cytochrome_biogenesis"/>
</dbReference>
<protein>
    <submittedName>
        <fullName evidence="8">C-type cytochrome biogenesis protein CcmI</fullName>
    </submittedName>
</protein>
<organism evidence="8 9">
    <name type="scientific">Vibrio eleionomae</name>
    <dbReference type="NCBI Taxonomy" id="2653505"/>
    <lineage>
        <taxon>Bacteria</taxon>
        <taxon>Pseudomonadati</taxon>
        <taxon>Pseudomonadota</taxon>
        <taxon>Gammaproteobacteria</taxon>
        <taxon>Vibrionales</taxon>
        <taxon>Vibrionaceae</taxon>
        <taxon>Vibrio</taxon>
    </lineage>
</organism>
<evidence type="ECO:0000256" key="3">
    <source>
        <dbReference type="ARBA" id="ARBA00022748"/>
    </source>
</evidence>
<dbReference type="RefSeq" id="WP_161153445.1">
    <property type="nucleotide sequence ID" value="NZ_WEKT01000003.1"/>
</dbReference>
<keyword evidence="5" id="KW-0472">Membrane</keyword>
<keyword evidence="5" id="KW-1133">Transmembrane helix</keyword>
<evidence type="ECO:0000256" key="2">
    <source>
        <dbReference type="ARBA" id="ARBA00022737"/>
    </source>
</evidence>
<keyword evidence="9" id="KW-1185">Reference proteome</keyword>
<comment type="subcellular location">
    <subcellularLocation>
        <location evidence="1">Cell envelope</location>
    </subcellularLocation>
</comment>
<dbReference type="InterPro" id="IPR011990">
    <property type="entry name" value="TPR-like_helical_dom_sf"/>
</dbReference>
<dbReference type="InterPro" id="IPR017560">
    <property type="entry name" value="Cyt_c_biogenesis_CcmI"/>
</dbReference>
<dbReference type="PANTHER" id="PTHR47870">
    <property type="entry name" value="CYTOCHROME C-TYPE BIOGENESIS PROTEIN CCMH"/>
    <property type="match status" value="1"/>
</dbReference>
<feature type="transmembrane region" description="Helical" evidence="5">
    <location>
        <begin position="94"/>
        <end position="114"/>
    </location>
</feature>
<dbReference type="Proteomes" id="UP000462621">
    <property type="component" value="Unassembled WGS sequence"/>
</dbReference>
<accession>A0A7X4RTE5</accession>
<dbReference type="InterPro" id="IPR056413">
    <property type="entry name" value="TPR_CcmH_CycH"/>
</dbReference>
<dbReference type="AlphaFoldDB" id="A0A7X4RTE5"/>
<keyword evidence="4" id="KW-0802">TPR repeat</keyword>
<reference evidence="8 9" key="1">
    <citation type="submission" date="2019-10" db="EMBL/GenBank/DDBJ databases">
        <title>Vibrio sp. nov. isolated from a shrimp pond.</title>
        <authorList>
            <person name="Gomez-Gil B."/>
            <person name="Enciso-Ibarra J."/>
            <person name="Enciso-Ibarra K."/>
            <person name="Bolan-Mejia C."/>
        </authorList>
    </citation>
    <scope>NUCLEOTIDE SEQUENCE [LARGE SCALE GENOMIC DNA]</scope>
    <source>
        <strain evidence="8 9">CAIM 722</strain>
    </source>
</reference>
<gene>
    <name evidence="8" type="primary">ccmI</name>
    <name evidence="8" type="ORF">F9817_02810</name>
</gene>
<keyword evidence="3" id="KW-0201">Cytochrome c-type biogenesis</keyword>
<dbReference type="GO" id="GO:0030313">
    <property type="term" value="C:cell envelope"/>
    <property type="evidence" value="ECO:0007669"/>
    <property type="project" value="UniProtKB-SubCell"/>
</dbReference>
<evidence type="ECO:0000259" key="7">
    <source>
        <dbReference type="Pfam" id="PF23914"/>
    </source>
</evidence>
<evidence type="ECO:0000256" key="4">
    <source>
        <dbReference type="ARBA" id="ARBA00022803"/>
    </source>
</evidence>
<feature type="domain" description="Cytochrome c-type biogenesis protein H Ig-like" evidence="6">
    <location>
        <begin position="298"/>
        <end position="399"/>
    </location>
</feature>
<dbReference type="InterPro" id="IPR056412">
    <property type="entry name" value="Ig_CycH"/>
</dbReference>
<comment type="caution">
    <text evidence="8">The sequence shown here is derived from an EMBL/GenBank/DDBJ whole genome shotgun (WGS) entry which is preliminary data.</text>
</comment>
<dbReference type="EMBL" id="WEKT01000003">
    <property type="protein sequence ID" value="MZI92137.1"/>
    <property type="molecule type" value="Genomic_DNA"/>
</dbReference>
<dbReference type="SUPFAM" id="SSF48452">
    <property type="entry name" value="TPR-like"/>
    <property type="match status" value="1"/>
</dbReference>
<dbReference type="Pfam" id="PF23914">
    <property type="entry name" value="TPR_CcmH_CycH"/>
    <property type="match status" value="1"/>
</dbReference>
<feature type="domain" description="Cytochrome c-type biogenesis protein H TPR" evidence="7">
    <location>
        <begin position="120"/>
        <end position="275"/>
    </location>
</feature>
<dbReference type="GO" id="GO:0017004">
    <property type="term" value="P:cytochrome complex assembly"/>
    <property type="evidence" value="ECO:0007669"/>
    <property type="project" value="UniProtKB-KW"/>
</dbReference>
<keyword evidence="2" id="KW-0677">Repeat</keyword>
<dbReference type="Gene3D" id="1.25.40.10">
    <property type="entry name" value="Tetratricopeptide repeat domain"/>
    <property type="match status" value="1"/>
</dbReference>
<evidence type="ECO:0000259" key="6">
    <source>
        <dbReference type="Pfam" id="PF23892"/>
    </source>
</evidence>
<dbReference type="PANTHER" id="PTHR47870:SF1">
    <property type="entry name" value="CYTOCHROME C-TYPE BIOGENESIS PROTEIN CCMH"/>
    <property type="match status" value="1"/>
</dbReference>
<dbReference type="GO" id="GO:0005886">
    <property type="term" value="C:plasma membrane"/>
    <property type="evidence" value="ECO:0007669"/>
    <property type="project" value="TreeGrafter"/>
</dbReference>
<evidence type="ECO:0000256" key="5">
    <source>
        <dbReference type="SAM" id="Phobius"/>
    </source>
</evidence>
<proteinExistence type="predicted"/>
<sequence>MTLFWLVSLLLILLACAFIGFPLLKGKAHIDSHRRDELNKAFYLNRLDELKAENDHGVVENEQEMVAELKQSLLNDVPLHSSANQPEKTVSKGFVFGGIAVVLTLLSVGLYSIFGDYADVKHWQNVNHSMPQLTQKLLSSHGNLTVQEMEDLTLALRTRLHEHPQDSTGWLMLGRIAMAGQSSKMAVGALERAYRLSPDKIDIQLTYAQALIVSKDKGDQQQGRELLKKMAKQHKVDFKVYSLLAFDAAEHKQYQQAIDYWQDMQNLIKSDDPRYAMLAQSIDQAKRFLGNNTSIGVPVTVKLSSAISASKGAVLIVSVHSADGAPMPVAAARFSGSPFPQHVVLTDDNNLTPNRRLSDLKQVIVKARVDMDGNVSTKHGDWVGESAVQKIGDPIKVTINKQQP</sequence>
<dbReference type="NCBIfam" id="TIGR03142">
    <property type="entry name" value="cytochro_ccmI"/>
    <property type="match status" value="1"/>
</dbReference>
<evidence type="ECO:0000313" key="8">
    <source>
        <dbReference type="EMBL" id="MZI92137.1"/>
    </source>
</evidence>
<name>A0A7X4RTE5_9VIBR</name>
<dbReference type="Pfam" id="PF23892">
    <property type="entry name" value="Ig_CycH"/>
    <property type="match status" value="1"/>
</dbReference>
<keyword evidence="5" id="KW-0812">Transmembrane</keyword>